<proteinExistence type="predicted"/>
<dbReference type="EMBL" id="FXTY01000016">
    <property type="protein sequence ID" value="SMP36402.1"/>
    <property type="molecule type" value="Genomic_DNA"/>
</dbReference>
<protein>
    <submittedName>
        <fullName evidence="1">Uncharacterized protein</fullName>
    </submittedName>
</protein>
<keyword evidence="2" id="KW-1185">Reference proteome</keyword>
<gene>
    <name evidence="1" type="ORF">SAMN06265373_1168</name>
</gene>
<evidence type="ECO:0000313" key="2">
    <source>
        <dbReference type="Proteomes" id="UP001157961"/>
    </source>
</evidence>
<dbReference type="Proteomes" id="UP001157961">
    <property type="component" value="Unassembled WGS sequence"/>
</dbReference>
<accession>A0ABY1PLW0</accession>
<organism evidence="1 2">
    <name type="scientific">Shimia sagamensis</name>
    <dbReference type="NCBI Taxonomy" id="1566352"/>
    <lineage>
        <taxon>Bacteria</taxon>
        <taxon>Pseudomonadati</taxon>
        <taxon>Pseudomonadota</taxon>
        <taxon>Alphaproteobacteria</taxon>
        <taxon>Rhodobacterales</taxon>
        <taxon>Roseobacteraceae</taxon>
    </lineage>
</organism>
<name>A0ABY1PLW0_9RHOB</name>
<reference evidence="1 2" key="1">
    <citation type="submission" date="2017-05" db="EMBL/GenBank/DDBJ databases">
        <authorList>
            <person name="Varghese N."/>
            <person name="Submissions S."/>
        </authorList>
    </citation>
    <scope>NUCLEOTIDE SEQUENCE [LARGE SCALE GENOMIC DNA]</scope>
    <source>
        <strain evidence="1 2">DSM 29734</strain>
    </source>
</reference>
<comment type="caution">
    <text evidence="1">The sequence shown here is derived from an EMBL/GenBank/DDBJ whole genome shotgun (WGS) entry which is preliminary data.</text>
</comment>
<sequence>MAEGLPVLSYAENKGSNLSADHGRQDRPSLDVVGNTAWGVSPAPEAKLLSISPLQAVMIGAYAFHIRRKGGSTYTVTMELKTQLLATP</sequence>
<evidence type="ECO:0000313" key="1">
    <source>
        <dbReference type="EMBL" id="SMP36402.1"/>
    </source>
</evidence>